<keyword evidence="1" id="KW-0812">Transmembrane</keyword>
<keyword evidence="1" id="KW-1133">Transmembrane helix</keyword>
<accession>U1HHQ3</accession>
<evidence type="ECO:0000313" key="3">
    <source>
        <dbReference type="Proteomes" id="UP000019373"/>
    </source>
</evidence>
<dbReference type="OMA" id="RAWEHEQ"/>
<organism evidence="2 3">
    <name type="scientific">Endocarpon pusillum (strain Z07020 / HMAS-L-300199)</name>
    <name type="common">Lichen-forming fungus</name>
    <dbReference type="NCBI Taxonomy" id="1263415"/>
    <lineage>
        <taxon>Eukaryota</taxon>
        <taxon>Fungi</taxon>
        <taxon>Dikarya</taxon>
        <taxon>Ascomycota</taxon>
        <taxon>Pezizomycotina</taxon>
        <taxon>Eurotiomycetes</taxon>
        <taxon>Chaetothyriomycetidae</taxon>
        <taxon>Verrucariales</taxon>
        <taxon>Verrucariaceae</taxon>
        <taxon>Endocarpon</taxon>
    </lineage>
</organism>
<dbReference type="EMBL" id="KE721401">
    <property type="protein sequence ID" value="ERF69680.1"/>
    <property type="molecule type" value="Genomic_DNA"/>
</dbReference>
<dbReference type="InterPro" id="IPR027417">
    <property type="entry name" value="P-loop_NTPase"/>
</dbReference>
<feature type="transmembrane region" description="Helical" evidence="1">
    <location>
        <begin position="64"/>
        <end position="89"/>
    </location>
</feature>
<dbReference type="GeneID" id="19238711"/>
<evidence type="ECO:0000313" key="2">
    <source>
        <dbReference type="EMBL" id="ERF69680.1"/>
    </source>
</evidence>
<name>U1HHQ3_ENDPU</name>
<keyword evidence="1" id="KW-0472">Membrane</keyword>
<dbReference type="HOGENOM" id="CLU_2236570_0_0_1"/>
<protein>
    <submittedName>
        <fullName evidence="2">Uncharacterized protein</fullName>
    </submittedName>
</protein>
<gene>
    <name evidence="2" type="ORF">EPUS_03672</name>
</gene>
<evidence type="ECO:0000256" key="1">
    <source>
        <dbReference type="SAM" id="Phobius"/>
    </source>
</evidence>
<proteinExistence type="predicted"/>
<dbReference type="Proteomes" id="UP000019373">
    <property type="component" value="Unassembled WGS sequence"/>
</dbReference>
<reference evidence="3" key="1">
    <citation type="journal article" date="2014" name="BMC Genomics">
        <title>Genome characteristics reveal the impact of lichenization on lichen-forming fungus Endocarpon pusillum Hedwig (Verrucariales, Ascomycota).</title>
        <authorList>
            <person name="Wang Y.-Y."/>
            <person name="Liu B."/>
            <person name="Zhang X.-Y."/>
            <person name="Zhou Q.-M."/>
            <person name="Zhang T."/>
            <person name="Li H."/>
            <person name="Yu Y.-F."/>
            <person name="Zhang X.-L."/>
            <person name="Hao X.-Y."/>
            <person name="Wang M."/>
            <person name="Wang L."/>
            <person name="Wei J.-C."/>
        </authorList>
    </citation>
    <scope>NUCLEOTIDE SEQUENCE [LARGE SCALE GENOMIC DNA]</scope>
    <source>
        <strain evidence="3">Z07020 / HMAS-L-300199</strain>
    </source>
</reference>
<dbReference type="RefSeq" id="XP_007804710.1">
    <property type="nucleotide sequence ID" value="XM_007806519.1"/>
</dbReference>
<dbReference type="eggNOG" id="KOG3220">
    <property type="taxonomic scope" value="Eukaryota"/>
</dbReference>
<keyword evidence="3" id="KW-1185">Reference proteome</keyword>
<dbReference type="AlphaFoldDB" id="U1HHQ3"/>
<dbReference type="OrthoDB" id="247245at2759"/>
<sequence length="105" mass="12567">MTRHEATERVHSQWDVRLKAERCLARKEGEEARGLVIWNDGDKEELRREVGLVMEKVRRTSPRWWSWVCLLVPPVGFAAASWQLVRNLLDSWAWKRRRKMEKAKL</sequence>
<dbReference type="Gene3D" id="3.40.50.300">
    <property type="entry name" value="P-loop containing nucleotide triphosphate hydrolases"/>
    <property type="match status" value="1"/>
</dbReference>